<dbReference type="InterPro" id="IPR021784">
    <property type="entry name" value="DUF3349"/>
</dbReference>
<organism evidence="1 2">
    <name type="scientific">Microbacterium oryzae</name>
    <dbReference type="NCBI Taxonomy" id="743009"/>
    <lineage>
        <taxon>Bacteria</taxon>
        <taxon>Bacillati</taxon>
        <taxon>Actinomycetota</taxon>
        <taxon>Actinomycetes</taxon>
        <taxon>Micrococcales</taxon>
        <taxon>Microbacteriaceae</taxon>
        <taxon>Microbacterium</taxon>
    </lineage>
</organism>
<accession>A0A6I6E0I3</accession>
<dbReference type="Proteomes" id="UP000422989">
    <property type="component" value="Chromosome"/>
</dbReference>
<dbReference type="OrthoDB" id="4350726at2"/>
<name>A0A6I6E0I3_9MICO</name>
<reference evidence="1 2" key="1">
    <citation type="submission" date="2018-09" db="EMBL/GenBank/DDBJ databases">
        <title>Whole genome sequencing of Microbacterium oryzae strain MB-10T.</title>
        <authorList>
            <person name="Das S.K."/>
        </authorList>
    </citation>
    <scope>NUCLEOTIDE SEQUENCE [LARGE SCALE GENOMIC DNA]</scope>
    <source>
        <strain evidence="1 2">MB-10</strain>
    </source>
</reference>
<dbReference type="Pfam" id="PF11829">
    <property type="entry name" value="DUF3349"/>
    <property type="match status" value="1"/>
</dbReference>
<dbReference type="EMBL" id="CP032550">
    <property type="protein sequence ID" value="QGU27429.1"/>
    <property type="molecule type" value="Genomic_DNA"/>
</dbReference>
<keyword evidence="2" id="KW-1185">Reference proteome</keyword>
<dbReference type="Gene3D" id="6.10.140.2080">
    <property type="match status" value="1"/>
</dbReference>
<proteinExistence type="predicted"/>
<sequence length="110" mass="12086">MNEYPDGTPVVRRLGLGSVVEWLRRGYADGVPAQDYVPLLEVLHRKLTDAEVDAVTRALIESEGAPFTAADIAEATRQRVLEHPGDEDIHRVAARLAGAGWPLEGFDHLM</sequence>
<protein>
    <submittedName>
        <fullName evidence="1">DUF3349 domain-containing protein</fullName>
    </submittedName>
</protein>
<dbReference type="KEGG" id="moj:D7D94_06930"/>
<evidence type="ECO:0000313" key="2">
    <source>
        <dbReference type="Proteomes" id="UP000422989"/>
    </source>
</evidence>
<dbReference type="AlphaFoldDB" id="A0A6I6E0I3"/>
<dbReference type="RefSeq" id="WP_156243362.1">
    <property type="nucleotide sequence ID" value="NZ_BAAAZL010000004.1"/>
</dbReference>
<evidence type="ECO:0000313" key="1">
    <source>
        <dbReference type="EMBL" id="QGU27429.1"/>
    </source>
</evidence>
<dbReference type="Gene3D" id="1.10.10.2390">
    <property type="match status" value="1"/>
</dbReference>
<gene>
    <name evidence="1" type="ORF">D7D94_06930</name>
</gene>